<sequence>MKKRRRRTSLKAPAACLPIFISAALAWLLSAASAFRLAPSLLRRHTRSGRPLSASSIAQTTKGIRDGTLTVEEVVRDTLRRVEASDVHGWCSVDGESALSRARELDKGRANEGDLPPLYGLPIAVKDTISVRDMPCTGGSRVLEGYVPSFDAPCVERLKAAGAVVIGKTNCDEFAMGSTTETSFFEQTVNPFDLSRTPGGSSGGSSAVVSNGEVPAALGSDTGGSIRQPASWCGVVGLKPTYGRVSRRGLLAYGSSTDCIGPMCTSVEDCAILLEAMAGHDPLDVSSLDAPVPEYAKLVDQFLNNKESLSGRPLSKMRIGLLKETLDDGEGRMQPAVMAAFKDSLSVFKALGAELIEVDIPNLKEYCAAYYITVMSEASSNLAKYDGIRYGLRTSSEDPRAKRVMVDSRETGFGQEVKQRILLGTFALSAGYSDAYYKKAQKMRAALASNFERVFELVDALILPTAPTTAYRLGQFKENKVETYIDDLLTVPASLSGLPALSVPCGISAEDLPIGLQIVGKPLDELRLLQIGAGYDEATGWTSRLQKKLQAIKGERQAGGGGEEETASVDWTKAFEVIDE</sequence>
<comment type="catalytic activity">
    <reaction evidence="6 7">
        <text>L-glutamyl-tRNA(Gln) + L-glutamine + ATP + H2O = L-glutaminyl-tRNA(Gln) + L-glutamate + ADP + phosphate + H(+)</text>
        <dbReference type="Rhea" id="RHEA:17521"/>
        <dbReference type="Rhea" id="RHEA-COMP:9681"/>
        <dbReference type="Rhea" id="RHEA-COMP:9684"/>
        <dbReference type="ChEBI" id="CHEBI:15377"/>
        <dbReference type="ChEBI" id="CHEBI:15378"/>
        <dbReference type="ChEBI" id="CHEBI:29985"/>
        <dbReference type="ChEBI" id="CHEBI:30616"/>
        <dbReference type="ChEBI" id="CHEBI:43474"/>
        <dbReference type="ChEBI" id="CHEBI:58359"/>
        <dbReference type="ChEBI" id="CHEBI:78520"/>
        <dbReference type="ChEBI" id="CHEBI:78521"/>
        <dbReference type="ChEBI" id="CHEBI:456216"/>
        <dbReference type="EC" id="6.3.5.7"/>
    </reaction>
</comment>
<dbReference type="Pfam" id="PF01425">
    <property type="entry name" value="Amidase"/>
    <property type="match status" value="1"/>
</dbReference>
<evidence type="ECO:0000256" key="7">
    <source>
        <dbReference type="HAMAP-Rule" id="MF_03150"/>
    </source>
</evidence>
<dbReference type="GO" id="GO:0050567">
    <property type="term" value="F:glutaminyl-tRNA synthase (glutamine-hydrolyzing) activity"/>
    <property type="evidence" value="ECO:0007669"/>
    <property type="project" value="UniProtKB-UniRule"/>
</dbReference>
<organism evidence="9 10">
    <name type="scientific">Vitrella brassicaformis (strain CCMP3155)</name>
    <dbReference type="NCBI Taxonomy" id="1169540"/>
    <lineage>
        <taxon>Eukaryota</taxon>
        <taxon>Sar</taxon>
        <taxon>Alveolata</taxon>
        <taxon>Colpodellida</taxon>
        <taxon>Vitrellaceae</taxon>
        <taxon>Vitrella</taxon>
    </lineage>
</organism>
<dbReference type="PANTHER" id="PTHR11895:SF7">
    <property type="entry name" value="GLUTAMYL-TRNA(GLN) AMIDOTRANSFERASE SUBUNIT A, MITOCHONDRIAL"/>
    <property type="match status" value="1"/>
</dbReference>
<dbReference type="SUPFAM" id="SSF75304">
    <property type="entry name" value="Amidase signature (AS) enzymes"/>
    <property type="match status" value="1"/>
</dbReference>
<feature type="active site" description="Charge relay system" evidence="7">
    <location>
        <position position="126"/>
    </location>
</feature>
<keyword evidence="4 7" id="KW-0067">ATP-binding</keyword>
<evidence type="ECO:0000256" key="1">
    <source>
        <dbReference type="ARBA" id="ARBA00008069"/>
    </source>
</evidence>
<keyword evidence="5 7" id="KW-0648">Protein biosynthesis</keyword>
<dbReference type="InterPro" id="IPR023631">
    <property type="entry name" value="Amidase_dom"/>
</dbReference>
<feature type="domain" description="Amidase" evidence="8">
    <location>
        <begin position="73"/>
        <end position="529"/>
    </location>
</feature>
<dbReference type="GO" id="GO:0032543">
    <property type="term" value="P:mitochondrial translation"/>
    <property type="evidence" value="ECO:0007669"/>
    <property type="project" value="UniProtKB-UniRule"/>
</dbReference>
<proteinExistence type="inferred from homology"/>
<dbReference type="InterPro" id="IPR020556">
    <property type="entry name" value="Amidase_CS"/>
</dbReference>
<evidence type="ECO:0000256" key="4">
    <source>
        <dbReference type="ARBA" id="ARBA00022840"/>
    </source>
</evidence>
<feature type="active site" description="Charge relay system" evidence="7">
    <location>
        <position position="201"/>
    </location>
</feature>
<dbReference type="EC" id="6.3.5.7" evidence="7"/>
<name>A0A0G4GTE2_VITBC</name>
<dbReference type="PROSITE" id="PS00571">
    <property type="entry name" value="AMIDASES"/>
    <property type="match status" value="1"/>
</dbReference>
<evidence type="ECO:0000313" key="9">
    <source>
        <dbReference type="EMBL" id="CEM34011.1"/>
    </source>
</evidence>
<dbReference type="AlphaFoldDB" id="A0A0G4GTE2"/>
<dbReference type="OrthoDB" id="421993at2759"/>
<dbReference type="InterPro" id="IPR000120">
    <property type="entry name" value="Amidase"/>
</dbReference>
<dbReference type="PANTHER" id="PTHR11895">
    <property type="entry name" value="TRANSAMIDASE"/>
    <property type="match status" value="1"/>
</dbReference>
<dbReference type="InterPro" id="IPR036928">
    <property type="entry name" value="AS_sf"/>
</dbReference>
<accession>A0A0G4GTE2</accession>
<keyword evidence="10" id="KW-1185">Reference proteome</keyword>
<dbReference type="GO" id="GO:0005524">
    <property type="term" value="F:ATP binding"/>
    <property type="evidence" value="ECO:0007669"/>
    <property type="project" value="UniProtKB-KW"/>
</dbReference>
<dbReference type="GO" id="GO:0005739">
    <property type="term" value="C:mitochondrion"/>
    <property type="evidence" value="ECO:0007669"/>
    <property type="project" value="UniProtKB-SubCell"/>
</dbReference>
<dbReference type="GO" id="GO:0030956">
    <property type="term" value="C:glutamyl-tRNA(Gln) amidotransferase complex"/>
    <property type="evidence" value="ECO:0007669"/>
    <property type="project" value="UniProtKB-UniRule"/>
</dbReference>
<dbReference type="InParanoid" id="A0A0G4GTE2"/>
<dbReference type="InterPro" id="IPR004412">
    <property type="entry name" value="GatA"/>
</dbReference>
<dbReference type="HAMAP" id="MF_00120">
    <property type="entry name" value="GatA"/>
    <property type="match status" value="1"/>
</dbReference>
<comment type="subcellular location">
    <subcellularLocation>
        <location evidence="7">Mitochondrion</location>
    </subcellularLocation>
</comment>
<evidence type="ECO:0000259" key="8">
    <source>
        <dbReference type="Pfam" id="PF01425"/>
    </source>
</evidence>
<evidence type="ECO:0000256" key="2">
    <source>
        <dbReference type="ARBA" id="ARBA00022598"/>
    </source>
</evidence>
<dbReference type="NCBIfam" id="TIGR00132">
    <property type="entry name" value="gatA"/>
    <property type="match status" value="1"/>
</dbReference>
<feature type="active site" description="Acyl-ester intermediate" evidence="7">
    <location>
        <position position="225"/>
    </location>
</feature>
<keyword evidence="2 7" id="KW-0436">Ligase</keyword>
<dbReference type="VEuPathDB" id="CryptoDB:Vbra_10260"/>
<dbReference type="GO" id="GO:0070681">
    <property type="term" value="P:glutaminyl-tRNAGln biosynthesis via transamidation"/>
    <property type="evidence" value="ECO:0007669"/>
    <property type="project" value="UniProtKB-UniRule"/>
</dbReference>
<evidence type="ECO:0000313" key="10">
    <source>
        <dbReference type="Proteomes" id="UP000041254"/>
    </source>
</evidence>
<dbReference type="STRING" id="1169540.A0A0G4GTE2"/>
<evidence type="ECO:0000256" key="5">
    <source>
        <dbReference type="ARBA" id="ARBA00022917"/>
    </source>
</evidence>
<dbReference type="Gene3D" id="3.90.1300.10">
    <property type="entry name" value="Amidase signature (AS) domain"/>
    <property type="match status" value="1"/>
</dbReference>
<dbReference type="Proteomes" id="UP000041254">
    <property type="component" value="Unassembled WGS sequence"/>
</dbReference>
<keyword evidence="7" id="KW-0496">Mitochondrion</keyword>
<gene>
    <name evidence="9" type="ORF">Vbra_10260</name>
</gene>
<comment type="similarity">
    <text evidence="1 7">Belongs to the amidase family. GatA subfamily.</text>
</comment>
<reference evidence="9 10" key="1">
    <citation type="submission" date="2014-11" db="EMBL/GenBank/DDBJ databases">
        <authorList>
            <person name="Zhu J."/>
            <person name="Qi W."/>
            <person name="Song R."/>
        </authorList>
    </citation>
    <scope>NUCLEOTIDE SEQUENCE [LARGE SCALE GENOMIC DNA]</scope>
</reference>
<protein>
    <recommendedName>
        <fullName evidence="7">Glutamyl-tRNA(Gln) amidotransferase subunit A, mitochondrial</fullName>
        <shortName evidence="7">Glu-AdT subunit A</shortName>
        <ecNumber evidence="7">6.3.5.7</ecNumber>
    </recommendedName>
</protein>
<evidence type="ECO:0000256" key="3">
    <source>
        <dbReference type="ARBA" id="ARBA00022741"/>
    </source>
</evidence>
<dbReference type="PhylomeDB" id="A0A0G4GTE2"/>
<evidence type="ECO:0000256" key="6">
    <source>
        <dbReference type="ARBA" id="ARBA00047407"/>
    </source>
</evidence>
<dbReference type="OMA" id="QPASYCG"/>
<comment type="subunit">
    <text evidence="7">Subunit of the heterotrimeric GatCAB amidotransferase (AdT) complex, composed of A, B and C subunits.</text>
</comment>
<keyword evidence="3 7" id="KW-0547">Nucleotide-binding</keyword>
<dbReference type="EMBL" id="CDMY01000802">
    <property type="protein sequence ID" value="CEM34011.1"/>
    <property type="molecule type" value="Genomic_DNA"/>
</dbReference>
<comment type="function">
    <text evidence="7">Allows the formation of correctly charged Gln-tRNA(Gln) through the transamidation of misacylated Glu-tRNA(Gln) in the mitochondria. The reaction takes place in the presence of glutamine and ATP through an activated gamma-phospho-Glu-tRNA(Gln).</text>
</comment>